<dbReference type="AlphaFoldDB" id="A0A2A2EJR4"/>
<evidence type="ECO:0000256" key="6">
    <source>
        <dbReference type="ARBA" id="ARBA00023316"/>
    </source>
</evidence>
<feature type="compositionally biased region" description="Low complexity" evidence="7">
    <location>
        <begin position="352"/>
        <end position="393"/>
    </location>
</feature>
<accession>A0A2A2EJR4</accession>
<keyword evidence="4" id="KW-0573">Peptidoglycan synthesis</keyword>
<dbReference type="PROSITE" id="PS51191">
    <property type="entry name" value="FEMABX"/>
    <property type="match status" value="1"/>
</dbReference>
<keyword evidence="10" id="KW-1185">Reference proteome</keyword>
<evidence type="ECO:0000256" key="2">
    <source>
        <dbReference type="ARBA" id="ARBA00022679"/>
    </source>
</evidence>
<feature type="compositionally biased region" description="Basic and acidic residues" evidence="7">
    <location>
        <begin position="336"/>
        <end position="351"/>
    </location>
</feature>
<dbReference type="GO" id="GO:0071555">
    <property type="term" value="P:cell wall organization"/>
    <property type="evidence" value="ECO:0007669"/>
    <property type="project" value="UniProtKB-KW"/>
</dbReference>
<dbReference type="OrthoDB" id="3185680at2"/>
<reference evidence="9 10" key="1">
    <citation type="journal article" date="2017" name="ISME J.">
        <title>Unveiling bifidobacterial biogeography across the mammalian branch of the tree of life.</title>
        <authorList>
            <person name="Milani C."/>
            <person name="Mangifesta M."/>
            <person name="Mancabelli L."/>
            <person name="Lugli G.A."/>
            <person name="James K."/>
            <person name="Duranti S."/>
            <person name="Turroni F."/>
            <person name="Ferrario C."/>
            <person name="Ossiprandi M.C."/>
            <person name="van Sinderen D."/>
            <person name="Ventura M."/>
        </authorList>
    </citation>
    <scope>NUCLEOTIDE SEQUENCE [LARGE SCALE GENOMIC DNA]</scope>
    <source>
        <strain evidence="9 10">70</strain>
    </source>
</reference>
<feature type="compositionally biased region" description="Low complexity" evidence="7">
    <location>
        <begin position="406"/>
        <end position="434"/>
    </location>
</feature>
<dbReference type="InterPro" id="IPR003447">
    <property type="entry name" value="FEMABX"/>
</dbReference>
<dbReference type="Pfam" id="PF13480">
    <property type="entry name" value="Acetyltransf_6"/>
    <property type="match status" value="1"/>
</dbReference>
<evidence type="ECO:0000313" key="10">
    <source>
        <dbReference type="Proteomes" id="UP000217986"/>
    </source>
</evidence>
<protein>
    <submittedName>
        <fullName evidence="9">Methicillin resistance protein</fullName>
    </submittedName>
</protein>
<evidence type="ECO:0000313" key="9">
    <source>
        <dbReference type="EMBL" id="PAU69291.1"/>
    </source>
</evidence>
<organism evidence="9 10">
    <name type="scientific">Bifidobacterium italicum</name>
    <dbReference type="NCBI Taxonomy" id="1960968"/>
    <lineage>
        <taxon>Bacteria</taxon>
        <taxon>Bacillati</taxon>
        <taxon>Actinomycetota</taxon>
        <taxon>Actinomycetes</taxon>
        <taxon>Bifidobacteriales</taxon>
        <taxon>Bifidobacteriaceae</taxon>
        <taxon>Bifidobacterium</taxon>
    </lineage>
</organism>
<dbReference type="SUPFAM" id="SSF55729">
    <property type="entry name" value="Acyl-CoA N-acyltransferases (Nat)"/>
    <property type="match status" value="2"/>
</dbReference>
<sequence>MITIERVSPQAMEREADANGIELPIEQTSVWADFQTGVEGRTPWGCLIIRDGNAIVAVVSLIDMETHGYHYLRSVHGPVWKSKPDERLEQAVIAELVDFVRTHDKHVAFLRIDTWSDKGTYPVLSTVPYNETVVLDITGGDEALLARMKKRGRRDVRKALRESPAVCADETEIATKDFADYYAVMVETARRDGFTPAPMSDYTDMIKALGPDHCRVFGARIDGKVVAWTIVTLQGKTGVYYYASMLTSVKRQHVPDKLLYTVACTLGQMGYEKLDLMGIGNDFAPSLKSLNEFKTKFADDTTTIAAGRDVPIKKLLYRSLRLLQDVRRALRPKKHGNAEKAEQREAARKAQAEAQAQQKQAQPTKGQQTQRQSAKPQQTAPAKADAKQPQAPTEEVRAVRADAKQQDASAQPQPTTQQAQTHTQAADATTAQPDVRQASQAEKPDIAQNEDSAE</sequence>
<dbReference type="GO" id="GO:0009252">
    <property type="term" value="P:peptidoglycan biosynthetic process"/>
    <property type="evidence" value="ECO:0007669"/>
    <property type="project" value="UniProtKB-KW"/>
</dbReference>
<evidence type="ECO:0000256" key="4">
    <source>
        <dbReference type="ARBA" id="ARBA00022984"/>
    </source>
</evidence>
<keyword evidence="3" id="KW-0133">Cell shape</keyword>
<dbReference type="GO" id="GO:0016755">
    <property type="term" value="F:aminoacyltransferase activity"/>
    <property type="evidence" value="ECO:0007669"/>
    <property type="project" value="InterPro"/>
</dbReference>
<dbReference type="InterPro" id="IPR016181">
    <property type="entry name" value="Acyl_CoA_acyltransferase"/>
</dbReference>
<dbReference type="InterPro" id="IPR050644">
    <property type="entry name" value="PG_Glycine_Bridge_Synth"/>
</dbReference>
<evidence type="ECO:0000256" key="3">
    <source>
        <dbReference type="ARBA" id="ARBA00022960"/>
    </source>
</evidence>
<proteinExistence type="inferred from homology"/>
<dbReference type="PANTHER" id="PTHR36174:SF1">
    <property type="entry name" value="LIPID II:GLYCINE GLYCYLTRANSFERASE"/>
    <property type="match status" value="1"/>
</dbReference>
<keyword evidence="6" id="KW-0961">Cell wall biogenesis/degradation</keyword>
<feature type="domain" description="BioF2-like acetyltransferase" evidence="8">
    <location>
        <begin position="151"/>
        <end position="282"/>
    </location>
</feature>
<dbReference type="Gene3D" id="3.40.630.30">
    <property type="match status" value="1"/>
</dbReference>
<keyword evidence="5" id="KW-0012">Acyltransferase</keyword>
<evidence type="ECO:0000256" key="7">
    <source>
        <dbReference type="SAM" id="MobiDB-lite"/>
    </source>
</evidence>
<keyword evidence="2" id="KW-0808">Transferase</keyword>
<dbReference type="EMBL" id="MVOG01000017">
    <property type="protein sequence ID" value="PAU69291.1"/>
    <property type="molecule type" value="Genomic_DNA"/>
</dbReference>
<gene>
    <name evidence="9" type="ORF">B1400_1032</name>
</gene>
<feature type="compositionally biased region" description="Basic and acidic residues" evidence="7">
    <location>
        <begin position="394"/>
        <end position="405"/>
    </location>
</feature>
<dbReference type="Proteomes" id="UP000217986">
    <property type="component" value="Unassembled WGS sequence"/>
</dbReference>
<dbReference type="GO" id="GO:0008360">
    <property type="term" value="P:regulation of cell shape"/>
    <property type="evidence" value="ECO:0007669"/>
    <property type="project" value="UniProtKB-KW"/>
</dbReference>
<feature type="region of interest" description="Disordered" evidence="7">
    <location>
        <begin position="331"/>
        <end position="454"/>
    </location>
</feature>
<evidence type="ECO:0000256" key="1">
    <source>
        <dbReference type="ARBA" id="ARBA00009943"/>
    </source>
</evidence>
<dbReference type="PANTHER" id="PTHR36174">
    <property type="entry name" value="LIPID II:GLYCINE GLYCYLTRANSFERASE"/>
    <property type="match status" value="1"/>
</dbReference>
<dbReference type="InterPro" id="IPR038740">
    <property type="entry name" value="BioF2-like_GNAT_dom"/>
</dbReference>
<evidence type="ECO:0000259" key="8">
    <source>
        <dbReference type="Pfam" id="PF13480"/>
    </source>
</evidence>
<name>A0A2A2EJR4_9BIFI</name>
<evidence type="ECO:0000256" key="5">
    <source>
        <dbReference type="ARBA" id="ARBA00023315"/>
    </source>
</evidence>
<comment type="similarity">
    <text evidence="1">Belongs to the FemABX family.</text>
</comment>
<comment type="caution">
    <text evidence="9">The sequence shown here is derived from an EMBL/GenBank/DDBJ whole genome shotgun (WGS) entry which is preliminary data.</text>
</comment>